<dbReference type="FunCoup" id="A8NF01">
    <property type="interactions" value="662"/>
</dbReference>
<dbReference type="KEGG" id="cci:CC1G_01239"/>
<dbReference type="VEuPathDB" id="FungiDB:CC1G_01239"/>
<accession>A8NF01</accession>
<feature type="compositionally biased region" description="Acidic residues" evidence="9">
    <location>
        <begin position="14"/>
        <end position="26"/>
    </location>
</feature>
<dbReference type="PANTHER" id="PTHR11377">
    <property type="entry name" value="N-MYRISTOYL TRANSFERASE"/>
    <property type="match status" value="1"/>
</dbReference>
<evidence type="ECO:0000256" key="5">
    <source>
        <dbReference type="ARBA" id="ARBA00022679"/>
    </source>
</evidence>
<feature type="compositionally biased region" description="Basic and acidic residues" evidence="9">
    <location>
        <begin position="1"/>
        <end position="10"/>
    </location>
</feature>
<dbReference type="InterPro" id="IPR000903">
    <property type="entry name" value="NMT"/>
</dbReference>
<dbReference type="PANTHER" id="PTHR11377:SF5">
    <property type="entry name" value="GLYCYLPEPTIDE N-TETRADECANOYLTRANSFERASE"/>
    <property type="match status" value="1"/>
</dbReference>
<comment type="similarity">
    <text evidence="1 8">Belongs to the NMT family.</text>
</comment>
<comment type="subunit">
    <text evidence="2">Monomer.</text>
</comment>
<protein>
    <recommendedName>
        <fullName evidence="4 7">Glycylpeptide N-tetradecanoyltransferase</fullName>
        <ecNumber evidence="3 7">2.3.1.97</ecNumber>
    </recommendedName>
</protein>
<dbReference type="SUPFAM" id="SSF55729">
    <property type="entry name" value="Acyl-CoA N-acyltransferases (Nat)"/>
    <property type="match status" value="2"/>
</dbReference>
<dbReference type="OMA" id="GWKRDWH"/>
<keyword evidence="6 7" id="KW-0012">Acyltransferase</keyword>
<dbReference type="OrthoDB" id="60315at2759"/>
<evidence type="ECO:0000259" key="10">
    <source>
        <dbReference type="Pfam" id="PF01233"/>
    </source>
</evidence>
<evidence type="ECO:0000256" key="4">
    <source>
        <dbReference type="ARBA" id="ARBA00022240"/>
    </source>
</evidence>
<dbReference type="RefSeq" id="XP_001833177.1">
    <property type="nucleotide sequence ID" value="XM_001833125.1"/>
</dbReference>
<dbReference type="InterPro" id="IPR022678">
    <property type="entry name" value="NMT_CS"/>
</dbReference>
<feature type="domain" description="Glycylpeptide N-tetradecanoyltransferase N-terminal" evidence="10">
    <location>
        <begin position="148"/>
        <end position="306"/>
    </location>
</feature>
<dbReference type="AlphaFoldDB" id="A8NF01"/>
<sequence length="547" mass="61124">MSSQKQKEVVAIEEIIDTTIDSDEEGSNTGSEPEQDQPESSSAPAQKKSKKRSKASKILSKIKGDEDIPDEVVQTVAEKVKATGQVNAEELTPERIREALQQMKIMDVVKGKAGVGGKNQKDTGKHKFWSTQPVPQLGESPPEEDGCIEESKPASEIRQQPYPLPKEFEWSILDIQNPAEIKEVYDLLSGHYVEDDYAAFRFQYSAEFLKWALTPPGYHKEWHIGVRVASNKKLVAFISGVPMNLKVRDNVIPVSEINYLCVHKKLRSKRLAPVLIKEVTRQCNLKGIFQAIYTAGVVIPTPVSVCRYYHRSLNIPKLVDTKFTYVPRNSTLAGMIRQNQLPEKPSLLGLREMEEKDIGAVHDLFQRYMKRFDMIPLFDLEETRHQLLSGMGTGNLGDGGQGRRTGQVTWSYVVEDPTTHKITDFFSFYSLPSTIIGNAKYPLLEAAYLYYYASDSAFQPDADSSGSLQRRLTVLIGDALVVANNARFDVFNALTLMDNVPVLQDLKFGAGDGFLNFYLYNWRTSPLAGMNGEGTVSPGRGIGVVML</sequence>
<dbReference type="Pfam" id="PF01233">
    <property type="entry name" value="NMT"/>
    <property type="match status" value="1"/>
</dbReference>
<dbReference type="InterPro" id="IPR022676">
    <property type="entry name" value="NMT_N"/>
</dbReference>
<evidence type="ECO:0000259" key="11">
    <source>
        <dbReference type="Pfam" id="PF02799"/>
    </source>
</evidence>
<comment type="function">
    <text evidence="7">Adds a myristoyl group to the N-terminal glycine residue of certain cellular proteins.</text>
</comment>
<dbReference type="InterPro" id="IPR016181">
    <property type="entry name" value="Acyl_CoA_acyltransferase"/>
</dbReference>
<dbReference type="InParanoid" id="A8NF01"/>
<feature type="domain" description="Glycylpeptide N-tetradecanoyltransferase C-terminal" evidence="11">
    <location>
        <begin position="320"/>
        <end position="545"/>
    </location>
</feature>
<dbReference type="STRING" id="240176.A8NF01"/>
<dbReference type="EMBL" id="AACS02000002">
    <property type="protein sequence ID" value="EAU88866.1"/>
    <property type="molecule type" value="Genomic_DNA"/>
</dbReference>
<keyword evidence="13" id="KW-1185">Reference proteome</keyword>
<dbReference type="GO" id="GO:0005737">
    <property type="term" value="C:cytoplasm"/>
    <property type="evidence" value="ECO:0007669"/>
    <property type="project" value="TreeGrafter"/>
</dbReference>
<dbReference type="Gene3D" id="3.40.630.30">
    <property type="match status" value="2"/>
</dbReference>
<proteinExistence type="inferred from homology"/>
<comment type="caution">
    <text evidence="12">The sequence shown here is derived from an EMBL/GenBank/DDBJ whole genome shotgun (WGS) entry which is preliminary data.</text>
</comment>
<dbReference type="GO" id="GO:0004379">
    <property type="term" value="F:glycylpeptide N-tetradecanoyltransferase activity"/>
    <property type="evidence" value="ECO:0007669"/>
    <property type="project" value="UniProtKB-EC"/>
</dbReference>
<keyword evidence="5 7" id="KW-0808">Transferase</keyword>
<organism evidence="12 13">
    <name type="scientific">Coprinopsis cinerea (strain Okayama-7 / 130 / ATCC MYA-4618 / FGSC 9003)</name>
    <name type="common">Inky cap fungus</name>
    <name type="synonym">Hormographiella aspergillata</name>
    <dbReference type="NCBI Taxonomy" id="240176"/>
    <lineage>
        <taxon>Eukaryota</taxon>
        <taxon>Fungi</taxon>
        <taxon>Dikarya</taxon>
        <taxon>Basidiomycota</taxon>
        <taxon>Agaricomycotina</taxon>
        <taxon>Agaricomycetes</taxon>
        <taxon>Agaricomycetidae</taxon>
        <taxon>Agaricales</taxon>
        <taxon>Agaricineae</taxon>
        <taxon>Psathyrellaceae</taxon>
        <taxon>Coprinopsis</taxon>
    </lineage>
</organism>
<evidence type="ECO:0000313" key="12">
    <source>
        <dbReference type="EMBL" id="EAU88866.1"/>
    </source>
</evidence>
<comment type="catalytic activity">
    <reaction evidence="7">
        <text>N-terminal glycyl-[protein] + tetradecanoyl-CoA = N-tetradecanoylglycyl-[protein] + CoA + H(+)</text>
        <dbReference type="Rhea" id="RHEA:15521"/>
        <dbReference type="Rhea" id="RHEA-COMP:12666"/>
        <dbReference type="Rhea" id="RHEA-COMP:12667"/>
        <dbReference type="ChEBI" id="CHEBI:15378"/>
        <dbReference type="ChEBI" id="CHEBI:57287"/>
        <dbReference type="ChEBI" id="CHEBI:57385"/>
        <dbReference type="ChEBI" id="CHEBI:64723"/>
        <dbReference type="ChEBI" id="CHEBI:133050"/>
        <dbReference type="EC" id="2.3.1.97"/>
    </reaction>
</comment>
<feature type="region of interest" description="Disordered" evidence="9">
    <location>
        <begin position="113"/>
        <end position="148"/>
    </location>
</feature>
<dbReference type="FunFam" id="3.40.630.30:FF:000042">
    <property type="entry name" value="Glycylpeptide N-tetradecanoyltransferase"/>
    <property type="match status" value="1"/>
</dbReference>
<dbReference type="EC" id="2.3.1.97" evidence="3 7"/>
<evidence type="ECO:0000256" key="2">
    <source>
        <dbReference type="ARBA" id="ARBA00011245"/>
    </source>
</evidence>
<name>A8NF01_COPC7</name>
<dbReference type="GeneID" id="6009671"/>
<feature type="region of interest" description="Disordered" evidence="9">
    <location>
        <begin position="1"/>
        <end position="67"/>
    </location>
</feature>
<evidence type="ECO:0000313" key="13">
    <source>
        <dbReference type="Proteomes" id="UP000001861"/>
    </source>
</evidence>
<evidence type="ECO:0000256" key="9">
    <source>
        <dbReference type="SAM" id="MobiDB-lite"/>
    </source>
</evidence>
<evidence type="ECO:0000256" key="1">
    <source>
        <dbReference type="ARBA" id="ARBA00009469"/>
    </source>
</evidence>
<dbReference type="Pfam" id="PF02799">
    <property type="entry name" value="NMT_C"/>
    <property type="match status" value="1"/>
</dbReference>
<evidence type="ECO:0000256" key="6">
    <source>
        <dbReference type="ARBA" id="ARBA00023315"/>
    </source>
</evidence>
<gene>
    <name evidence="12" type="ORF">CC1G_01239</name>
</gene>
<evidence type="ECO:0000256" key="8">
    <source>
        <dbReference type="RuleBase" id="RU004178"/>
    </source>
</evidence>
<dbReference type="PROSITE" id="PS00976">
    <property type="entry name" value="NMT_2"/>
    <property type="match status" value="1"/>
</dbReference>
<dbReference type="eggNOG" id="KOG2779">
    <property type="taxonomic scope" value="Eukaryota"/>
</dbReference>
<reference evidence="12 13" key="1">
    <citation type="journal article" date="2010" name="Proc. Natl. Acad. Sci. U.S.A.">
        <title>Insights into evolution of multicellular fungi from the assembled chromosomes of the mushroom Coprinopsis cinerea (Coprinus cinereus).</title>
        <authorList>
            <person name="Stajich J.E."/>
            <person name="Wilke S.K."/>
            <person name="Ahren D."/>
            <person name="Au C.H."/>
            <person name="Birren B.W."/>
            <person name="Borodovsky M."/>
            <person name="Burns C."/>
            <person name="Canback B."/>
            <person name="Casselton L.A."/>
            <person name="Cheng C.K."/>
            <person name="Deng J."/>
            <person name="Dietrich F.S."/>
            <person name="Fargo D.C."/>
            <person name="Farman M.L."/>
            <person name="Gathman A.C."/>
            <person name="Goldberg J."/>
            <person name="Guigo R."/>
            <person name="Hoegger P.J."/>
            <person name="Hooker J.B."/>
            <person name="Huggins A."/>
            <person name="James T.Y."/>
            <person name="Kamada T."/>
            <person name="Kilaru S."/>
            <person name="Kodira C."/>
            <person name="Kues U."/>
            <person name="Kupfer D."/>
            <person name="Kwan H.S."/>
            <person name="Lomsadze A."/>
            <person name="Li W."/>
            <person name="Lilly W.W."/>
            <person name="Ma L.J."/>
            <person name="Mackey A.J."/>
            <person name="Manning G."/>
            <person name="Martin F."/>
            <person name="Muraguchi H."/>
            <person name="Natvig D.O."/>
            <person name="Palmerini H."/>
            <person name="Ramesh M.A."/>
            <person name="Rehmeyer C.J."/>
            <person name="Roe B.A."/>
            <person name="Shenoy N."/>
            <person name="Stanke M."/>
            <person name="Ter-Hovhannisyan V."/>
            <person name="Tunlid A."/>
            <person name="Velagapudi R."/>
            <person name="Vision T.J."/>
            <person name="Zeng Q."/>
            <person name="Zolan M.E."/>
            <person name="Pukkila P.J."/>
        </authorList>
    </citation>
    <scope>NUCLEOTIDE SEQUENCE [LARGE SCALE GENOMIC DNA]</scope>
    <source>
        <strain evidence="13">Okayama-7 / 130 / ATCC MYA-4618 / FGSC 9003</strain>
    </source>
</reference>
<evidence type="ECO:0000256" key="7">
    <source>
        <dbReference type="RuleBase" id="RU000586"/>
    </source>
</evidence>
<evidence type="ECO:0000256" key="3">
    <source>
        <dbReference type="ARBA" id="ARBA00012923"/>
    </source>
</evidence>
<dbReference type="InterPro" id="IPR022677">
    <property type="entry name" value="NMT_C"/>
</dbReference>
<dbReference type="PIRSF" id="PIRSF015892">
    <property type="entry name" value="N-myristl_transf"/>
    <property type="match status" value="1"/>
</dbReference>
<dbReference type="Proteomes" id="UP000001861">
    <property type="component" value="Unassembled WGS sequence"/>
</dbReference>